<dbReference type="EMBL" id="WUBI01000002">
    <property type="protein sequence ID" value="MWV45039.1"/>
    <property type="molecule type" value="Genomic_DNA"/>
</dbReference>
<dbReference type="NCBIfam" id="TIGR00531">
    <property type="entry name" value="BCCP"/>
    <property type="match status" value="1"/>
</dbReference>
<dbReference type="GO" id="GO:0003989">
    <property type="term" value="F:acetyl-CoA carboxylase activity"/>
    <property type="evidence" value="ECO:0007669"/>
    <property type="project" value="InterPro"/>
</dbReference>
<dbReference type="RefSeq" id="WP_160498639.1">
    <property type="nucleotide sequence ID" value="NZ_WUBI01000002.1"/>
</dbReference>
<dbReference type="PROSITE" id="PS50968">
    <property type="entry name" value="BIOTINYL_LIPOYL"/>
    <property type="match status" value="1"/>
</dbReference>
<dbReference type="PANTHER" id="PTHR45266">
    <property type="entry name" value="OXALOACETATE DECARBOXYLASE ALPHA CHAIN"/>
    <property type="match status" value="1"/>
</dbReference>
<proteinExistence type="predicted"/>
<dbReference type="AlphaFoldDB" id="A0A7X3IJE3"/>
<evidence type="ECO:0000256" key="3">
    <source>
        <dbReference type="RuleBase" id="RU364072"/>
    </source>
</evidence>
<gene>
    <name evidence="5" type="primary">accB</name>
    <name evidence="5" type="ORF">GRF59_15555</name>
</gene>
<accession>A0A7X3IJE3</accession>
<name>A0A7X3IJE3_9BACL</name>
<dbReference type="UniPathway" id="UPA00094"/>
<dbReference type="Proteomes" id="UP000460318">
    <property type="component" value="Unassembled WGS sequence"/>
</dbReference>
<evidence type="ECO:0000313" key="5">
    <source>
        <dbReference type="EMBL" id="MWV45039.1"/>
    </source>
</evidence>
<dbReference type="GO" id="GO:0006633">
    <property type="term" value="P:fatty acid biosynthetic process"/>
    <property type="evidence" value="ECO:0007669"/>
    <property type="project" value="UniProtKB-UniPathway"/>
</dbReference>
<comment type="pathway">
    <text evidence="3">Lipid metabolism; fatty acid biosynthesis.</text>
</comment>
<protein>
    <recommendedName>
        <fullName evidence="1 3">Biotin carboxyl carrier protein of acetyl-CoA carboxylase</fullName>
    </recommendedName>
</protein>
<dbReference type="PANTHER" id="PTHR45266:SF3">
    <property type="entry name" value="OXALOACETATE DECARBOXYLASE ALPHA CHAIN"/>
    <property type="match status" value="1"/>
</dbReference>
<keyword evidence="3" id="KW-0443">Lipid metabolism</keyword>
<keyword evidence="3" id="KW-0444">Lipid biosynthesis</keyword>
<evidence type="ECO:0000259" key="4">
    <source>
        <dbReference type="PROSITE" id="PS50968"/>
    </source>
</evidence>
<evidence type="ECO:0000256" key="1">
    <source>
        <dbReference type="ARBA" id="ARBA00017562"/>
    </source>
</evidence>
<keyword evidence="3" id="KW-0275">Fatty acid biosynthesis</keyword>
<feature type="domain" description="Lipoyl-binding" evidence="4">
    <location>
        <begin position="84"/>
        <end position="160"/>
    </location>
</feature>
<dbReference type="SUPFAM" id="SSF51230">
    <property type="entry name" value="Single hybrid motif"/>
    <property type="match status" value="1"/>
</dbReference>
<dbReference type="GO" id="GO:0009317">
    <property type="term" value="C:acetyl-CoA carboxylase complex"/>
    <property type="evidence" value="ECO:0007669"/>
    <property type="project" value="InterPro"/>
</dbReference>
<dbReference type="Pfam" id="PF00364">
    <property type="entry name" value="Biotin_lipoyl"/>
    <property type="match status" value="1"/>
</dbReference>
<comment type="caution">
    <text evidence="5">The sequence shown here is derived from an EMBL/GenBank/DDBJ whole genome shotgun (WGS) entry which is preliminary data.</text>
</comment>
<evidence type="ECO:0000256" key="2">
    <source>
        <dbReference type="ARBA" id="ARBA00023267"/>
    </source>
</evidence>
<keyword evidence="3" id="KW-0276">Fatty acid metabolism</keyword>
<dbReference type="FunFam" id="2.40.50.100:FF:000003">
    <property type="entry name" value="Acetyl-CoA carboxylase biotin carboxyl carrier protein"/>
    <property type="match status" value="1"/>
</dbReference>
<comment type="function">
    <text evidence="3">This protein is a component of the acetyl coenzyme A carboxylase complex; first, biotin carboxylase catalyzes the carboxylation of the carrier protein and then the transcarboxylase transfers the carboxyl group to form malonyl-CoA.</text>
</comment>
<dbReference type="InterPro" id="IPR011053">
    <property type="entry name" value="Single_hybrid_motif"/>
</dbReference>
<dbReference type="InterPro" id="IPR050709">
    <property type="entry name" value="Biotin_Carboxyl_Carrier/Decarb"/>
</dbReference>
<sequence length="162" mass="17601">MLKLSEIKELIQLVDQTSVHELDIELEGTHLTIRKANKTEVVTSQPATQYLQVPQQAMPQYLNPPAEAVQQPVAGGASAADSSLHKIVSPMVGTFYKSPSPEAGAFVSVGDKVNEKSTVCIIEAMKLMNELEAEVKGEIVEILVENGQLVEFGQPLFLVKSE</sequence>
<organism evidence="5 6">
    <name type="scientific">Paenibacillus dendrobii</name>
    <dbReference type="NCBI Taxonomy" id="2691084"/>
    <lineage>
        <taxon>Bacteria</taxon>
        <taxon>Bacillati</taxon>
        <taxon>Bacillota</taxon>
        <taxon>Bacilli</taxon>
        <taxon>Bacillales</taxon>
        <taxon>Paenibacillaceae</taxon>
        <taxon>Paenibacillus</taxon>
    </lineage>
</organism>
<dbReference type="InterPro" id="IPR000089">
    <property type="entry name" value="Biotin_lipoyl"/>
</dbReference>
<evidence type="ECO:0000313" key="6">
    <source>
        <dbReference type="Proteomes" id="UP000460318"/>
    </source>
</evidence>
<dbReference type="InterPro" id="IPR001249">
    <property type="entry name" value="AcCoA_biotinCC"/>
</dbReference>
<keyword evidence="6" id="KW-1185">Reference proteome</keyword>
<reference evidence="5 6" key="1">
    <citation type="submission" date="2019-12" db="EMBL/GenBank/DDBJ databases">
        <title>Paenibacillus sp. nov., an endophytic bacterium isolated from the stem of Dendrobium.</title>
        <authorList>
            <person name="Zhao R."/>
        </authorList>
    </citation>
    <scope>NUCLEOTIDE SEQUENCE [LARGE SCALE GENOMIC DNA]</scope>
    <source>
        <strain evidence="5 6">HJL G12</strain>
    </source>
</reference>
<dbReference type="Gene3D" id="2.40.50.100">
    <property type="match status" value="1"/>
</dbReference>
<dbReference type="CDD" id="cd06850">
    <property type="entry name" value="biotinyl_domain"/>
    <property type="match status" value="1"/>
</dbReference>
<dbReference type="PRINTS" id="PR01071">
    <property type="entry name" value="ACOABIOTINCC"/>
</dbReference>
<keyword evidence="2 3" id="KW-0092">Biotin</keyword>